<dbReference type="Proteomes" id="UP001153334">
    <property type="component" value="Unassembled WGS sequence"/>
</dbReference>
<proteinExistence type="predicted"/>
<keyword evidence="2" id="KW-1185">Reference proteome</keyword>
<accession>A0ACC2J125</accession>
<reference evidence="1" key="1">
    <citation type="submission" date="2022-11" db="EMBL/GenBank/DDBJ databases">
        <title>Genome Sequence of Nemania bipapillata.</title>
        <authorList>
            <person name="Buettner E."/>
        </authorList>
    </citation>
    <scope>NUCLEOTIDE SEQUENCE</scope>
    <source>
        <strain evidence="1">CP14</strain>
    </source>
</reference>
<comment type="caution">
    <text evidence="1">The sequence shown here is derived from an EMBL/GenBank/DDBJ whole genome shotgun (WGS) entry which is preliminary data.</text>
</comment>
<organism evidence="1 2">
    <name type="scientific">Nemania bipapillata</name>
    <dbReference type="NCBI Taxonomy" id="110536"/>
    <lineage>
        <taxon>Eukaryota</taxon>
        <taxon>Fungi</taxon>
        <taxon>Dikarya</taxon>
        <taxon>Ascomycota</taxon>
        <taxon>Pezizomycotina</taxon>
        <taxon>Sordariomycetes</taxon>
        <taxon>Xylariomycetidae</taxon>
        <taxon>Xylariales</taxon>
        <taxon>Xylariaceae</taxon>
        <taxon>Nemania</taxon>
    </lineage>
</organism>
<gene>
    <name evidence="1" type="ORF">ONZ43_g2343</name>
</gene>
<evidence type="ECO:0000313" key="1">
    <source>
        <dbReference type="EMBL" id="KAJ8121127.1"/>
    </source>
</evidence>
<name>A0ACC2J125_9PEZI</name>
<dbReference type="EMBL" id="JAPESX010000473">
    <property type="protein sequence ID" value="KAJ8121127.1"/>
    <property type="molecule type" value="Genomic_DNA"/>
</dbReference>
<evidence type="ECO:0000313" key="2">
    <source>
        <dbReference type="Proteomes" id="UP001153334"/>
    </source>
</evidence>
<sequence length="528" mass="56830">MYSSLATACVPATFSSLSLFGGEILSIEATLVSNYSASVPSAYRYTAPSVQLTNATFCNVTVAYTHPGQGDNIYVESWLPADSWNERFLAVGGGGWVAGRFFLSYAGMQGALADGYATITTDAGLGAAMDPSSWGQISPGNVNLYNLQNLATVSLNDEAIIGKQLIKSYYGKGPLYSYWNGCSQGGRQGMLIAQRYPDAYDGIAASAPAFYWTELISGTTWPQQVLRTLDQYPYNCEADAIITSAVTACDELDQVKDGIISKPDECLARFDPFKMVGTPINCTQTNSTVRISHAAAVLVNETWHGPRTVDGAKLWHGLNPGADITGDFSTSYEPGLGATNCTGTTCVGVSNTLSLWTQLFVSKNPNLDVLNLTHEEWDSLFLSSSQQYKSMVGSADPDLRAFHKKGGKLLSFHGVQDNIIPPGGSQQYYKAVAAISPDVHDFFRLFEVPGLGHCFGGRSQQPSGLFAQLRLWVENGTAPETTPVNVTDATGSQVTGSRVLCPYPQQQQLVKGCTDTSSAKCWTCTKRH</sequence>
<protein>
    <submittedName>
        <fullName evidence="1">Uncharacterized protein</fullName>
    </submittedName>
</protein>